<dbReference type="NCBIfam" id="NF041577">
    <property type="entry name" value="nside_bi_sphtase"/>
    <property type="match status" value="1"/>
</dbReference>
<dbReference type="InterPro" id="IPR003141">
    <property type="entry name" value="Pol/His_phosphatase_N"/>
</dbReference>
<dbReference type="KEGG" id="pus:CKA81_04325"/>
<dbReference type="GO" id="GO:0004534">
    <property type="term" value="F:5'-3' RNA exonuclease activity"/>
    <property type="evidence" value="ECO:0007669"/>
    <property type="project" value="TreeGrafter"/>
</dbReference>
<dbReference type="InterPro" id="IPR049742">
    <property type="entry name" value="35NBP"/>
</dbReference>
<dbReference type="OrthoDB" id="9804333at2"/>
<dbReference type="PANTHER" id="PTHR42924:SF3">
    <property type="entry name" value="POLYMERASE_HISTIDINOL PHOSPHATASE N-TERMINAL DOMAIN-CONTAINING PROTEIN"/>
    <property type="match status" value="1"/>
</dbReference>
<dbReference type="Pfam" id="PF02811">
    <property type="entry name" value="PHP"/>
    <property type="match status" value="1"/>
</dbReference>
<gene>
    <name evidence="2" type="ORF">CKA81_04325</name>
</gene>
<evidence type="ECO:0000313" key="2">
    <source>
        <dbReference type="EMBL" id="QAA93147.1"/>
    </source>
</evidence>
<dbReference type="EMBL" id="CP022987">
    <property type="protein sequence ID" value="QAA93147.1"/>
    <property type="molecule type" value="Genomic_DNA"/>
</dbReference>
<dbReference type="PANTHER" id="PTHR42924">
    <property type="entry name" value="EXONUCLEASE"/>
    <property type="match status" value="1"/>
</dbReference>
<dbReference type="Gene3D" id="1.10.150.650">
    <property type="match status" value="1"/>
</dbReference>
<dbReference type="SMART" id="SM00481">
    <property type="entry name" value="POLIIIAc"/>
    <property type="match status" value="1"/>
</dbReference>
<dbReference type="RefSeq" id="WP_128354207.1">
    <property type="nucleotide sequence ID" value="NZ_CP022987.1"/>
</dbReference>
<reference evidence="2 3" key="1">
    <citation type="submission" date="2017-08" db="EMBL/GenBank/DDBJ databases">
        <authorList>
            <person name="Park S.-J."/>
            <person name="Kim H."/>
        </authorList>
    </citation>
    <scope>NUCLEOTIDE SEQUENCE [LARGE SCALE GENOMIC DNA]</scope>
    <source>
        <strain evidence="3">ye3</strain>
    </source>
</reference>
<keyword evidence="3" id="KW-1185">Reference proteome</keyword>
<dbReference type="CDD" id="cd07438">
    <property type="entry name" value="PHP_HisPPase_AMP"/>
    <property type="match status" value="1"/>
</dbReference>
<proteinExistence type="predicted"/>
<accession>A0A410GA57</accession>
<dbReference type="Proteomes" id="UP000283474">
    <property type="component" value="Chromosome"/>
</dbReference>
<organism evidence="2 3">
    <name type="scientific">Pollutimonas thiosulfatoxidans</name>
    <dbReference type="NCBI Taxonomy" id="2028345"/>
    <lineage>
        <taxon>Bacteria</taxon>
        <taxon>Pseudomonadati</taxon>
        <taxon>Pseudomonadota</taxon>
        <taxon>Betaproteobacteria</taxon>
        <taxon>Burkholderiales</taxon>
        <taxon>Alcaligenaceae</taxon>
        <taxon>Pollutimonas</taxon>
    </lineage>
</organism>
<sequence length="276" mass="29628">MKVDLHCHSIISDGVLTPSEVATRAHANGVNLWALTDHDELSGVAEARATAQALGMSYITGVEISVTWAGHTVHVLGLGVDETDAALNAGLLGIRNGRSIRAREMADRLDVLGIPGSYEGALSFAANPALVSRTHFARFLVERGYCKTMQAVFDKYLGDGKPGNVPVHWTTLEQAVGWINGAGGRASIAHPGRYSYTPVQFGALFDEFKRLGGAAIEVVTGSHHPDQYAEYANVARQYGFMASAGSDFHSPREGKLDLGEIPPLPADLTPIWHDWV</sequence>
<dbReference type="AlphaFoldDB" id="A0A410GA57"/>
<dbReference type="SUPFAM" id="SSF89550">
    <property type="entry name" value="PHP domain-like"/>
    <property type="match status" value="1"/>
</dbReference>
<feature type="domain" description="Polymerase/histidinol phosphatase N-terminal" evidence="1">
    <location>
        <begin position="3"/>
        <end position="68"/>
    </location>
</feature>
<dbReference type="InterPro" id="IPR016195">
    <property type="entry name" value="Pol/histidinol_Pase-like"/>
</dbReference>
<dbReference type="InterPro" id="IPR004013">
    <property type="entry name" value="PHP_dom"/>
</dbReference>
<dbReference type="GO" id="GO:0035312">
    <property type="term" value="F:5'-3' DNA exonuclease activity"/>
    <property type="evidence" value="ECO:0007669"/>
    <property type="project" value="TreeGrafter"/>
</dbReference>
<dbReference type="InterPro" id="IPR052018">
    <property type="entry name" value="PHP_domain"/>
</dbReference>
<evidence type="ECO:0000259" key="1">
    <source>
        <dbReference type="SMART" id="SM00481"/>
    </source>
</evidence>
<name>A0A410GA57_9BURK</name>
<dbReference type="Gene3D" id="3.20.20.140">
    <property type="entry name" value="Metal-dependent hydrolases"/>
    <property type="match status" value="1"/>
</dbReference>
<evidence type="ECO:0000313" key="3">
    <source>
        <dbReference type="Proteomes" id="UP000283474"/>
    </source>
</evidence>
<protein>
    <submittedName>
        <fullName evidence="2">Phosphatase</fullName>
    </submittedName>
</protein>